<keyword evidence="3" id="KW-0808">Transferase</keyword>
<evidence type="ECO:0000313" key="3">
    <source>
        <dbReference type="EMBL" id="ODM03960.1"/>
    </source>
</evidence>
<organism evidence="3 4">
    <name type="scientific">Eisenbergiella tayi</name>
    <dbReference type="NCBI Taxonomy" id="1432052"/>
    <lineage>
        <taxon>Bacteria</taxon>
        <taxon>Bacillati</taxon>
        <taxon>Bacillota</taxon>
        <taxon>Clostridia</taxon>
        <taxon>Lachnospirales</taxon>
        <taxon>Lachnospiraceae</taxon>
        <taxon>Eisenbergiella</taxon>
    </lineage>
</organism>
<sequence length="303" mass="35249">MNDKTISKEAPENILQCWNLSGTAEQIYSTAWQVNDKYVLKRYEDLETLKKNAEMLTVLHEMGIPVAEIIPVPSGDPYACCDERYYMLSKKLPGNNETDIIQEGIAEKMGEILGRLHLAFRKCEERLELWDNSLLDEMNGWVAESLTREKWLDEETFRSAVGNLQDGYDRLPRQLIHRDVHFGNFLFDHGEFSGYIDFDLSQKNIRIFDICYFLTGLLSSQIGSGLDTEEWLRIVKDAAAGYEKWIPLLPEEKKAFPYVMENIELLFAAYFNLPEQADFRNNALKMFYFVRGQEAQIHKMLEE</sequence>
<dbReference type="AlphaFoldDB" id="A0A1E3A5D8"/>
<evidence type="ECO:0000256" key="1">
    <source>
        <dbReference type="ARBA" id="ARBA00038240"/>
    </source>
</evidence>
<dbReference type="Proteomes" id="UP000094067">
    <property type="component" value="Unassembled WGS sequence"/>
</dbReference>
<keyword evidence="3" id="KW-0418">Kinase</keyword>
<dbReference type="InterPro" id="IPR002575">
    <property type="entry name" value="Aminoglycoside_PTrfase"/>
</dbReference>
<proteinExistence type="inferred from homology"/>
<accession>A0A1E3A5D8</accession>
<evidence type="ECO:0000259" key="2">
    <source>
        <dbReference type="Pfam" id="PF01636"/>
    </source>
</evidence>
<feature type="domain" description="Aminoglycoside phosphotransferase" evidence="2">
    <location>
        <begin position="30"/>
        <end position="220"/>
    </location>
</feature>
<dbReference type="SUPFAM" id="SSF56112">
    <property type="entry name" value="Protein kinase-like (PK-like)"/>
    <property type="match status" value="1"/>
</dbReference>
<dbReference type="Gene3D" id="3.90.1200.10">
    <property type="match status" value="1"/>
</dbReference>
<dbReference type="PANTHER" id="PTHR21064">
    <property type="entry name" value="AMINOGLYCOSIDE PHOSPHOTRANSFERASE DOMAIN-CONTAINING PROTEIN-RELATED"/>
    <property type="match status" value="1"/>
</dbReference>
<dbReference type="EC" id="2.7.1.39" evidence="3"/>
<dbReference type="RefSeq" id="WP_069154246.1">
    <property type="nucleotide sequence ID" value="NZ_CAJLDD010000039.1"/>
</dbReference>
<dbReference type="InterPro" id="IPR050249">
    <property type="entry name" value="Pseudomonas-type_ThrB"/>
</dbReference>
<protein>
    <submittedName>
        <fullName evidence="3">Homoserine kinase</fullName>
        <ecNumber evidence="3">2.7.1.39</ecNumber>
    </submittedName>
</protein>
<dbReference type="PATRIC" id="fig|1432052.4.peg.5286"/>
<evidence type="ECO:0000313" key="4">
    <source>
        <dbReference type="Proteomes" id="UP000094067"/>
    </source>
</evidence>
<dbReference type="EMBL" id="MCGH01000003">
    <property type="protein sequence ID" value="ODM03960.1"/>
    <property type="molecule type" value="Genomic_DNA"/>
</dbReference>
<gene>
    <name evidence="3" type="primary">thrB_2</name>
    <name evidence="3" type="ORF">BEI61_04763</name>
</gene>
<comment type="caution">
    <text evidence="3">The sequence shown here is derived from an EMBL/GenBank/DDBJ whole genome shotgun (WGS) entry which is preliminary data.</text>
</comment>
<reference evidence="3 4" key="1">
    <citation type="submission" date="2016-07" db="EMBL/GenBank/DDBJ databases">
        <title>Characterization of isolates of Eisenbergiella tayi derived from blood cultures, using whole genome sequencing.</title>
        <authorList>
            <person name="Burdz T."/>
            <person name="Wiebe D."/>
            <person name="Huynh C."/>
            <person name="Bernard K."/>
        </authorList>
    </citation>
    <scope>NUCLEOTIDE SEQUENCE [LARGE SCALE GENOMIC DNA]</scope>
    <source>
        <strain evidence="3 4">NML 110608</strain>
    </source>
</reference>
<dbReference type="InterPro" id="IPR011009">
    <property type="entry name" value="Kinase-like_dom_sf"/>
</dbReference>
<dbReference type="GO" id="GO:0004413">
    <property type="term" value="F:homoserine kinase activity"/>
    <property type="evidence" value="ECO:0007669"/>
    <property type="project" value="UniProtKB-EC"/>
</dbReference>
<dbReference type="PANTHER" id="PTHR21064:SF6">
    <property type="entry name" value="AMINOGLYCOSIDE PHOSPHOTRANSFERASE DOMAIN-CONTAINING PROTEIN"/>
    <property type="match status" value="1"/>
</dbReference>
<dbReference type="Pfam" id="PF01636">
    <property type="entry name" value="APH"/>
    <property type="match status" value="1"/>
</dbReference>
<name>A0A1E3A5D8_9FIRM</name>
<comment type="similarity">
    <text evidence="1">Belongs to the pseudomonas-type ThrB family.</text>
</comment>